<keyword evidence="12" id="KW-0482">Metalloprotease</keyword>
<dbReference type="SMART" id="SM00232">
    <property type="entry name" value="JAB_MPN"/>
    <property type="match status" value="1"/>
</dbReference>
<evidence type="ECO:0000256" key="6">
    <source>
        <dbReference type="ARBA" id="ARBA00022490"/>
    </source>
</evidence>
<dbReference type="FunFam" id="3.40.140.10:FF:000003">
    <property type="entry name" value="COP9 signalosome complex subunit 5"/>
    <property type="match status" value="1"/>
</dbReference>
<sequence>MDPLSSSSSSAIAQKTWELENDIVPMEPSPQTDSIFYYDESVQTKFQQEKPWVNDPHFFKRVKVSALALLKMVVHARSGGTIEVMGLMQGKTDGDAIIVMDAFALPVEGTETRVNAQADAYEYMVDYSQTNKQAGRLENVVGWYHSHPGYGCWLSAGKVEIGAFRTYPEGYKPADDPVSEYQTIPLNKIEDFGVHCKQYYSLDITYFKSSLDSHLLDLLWNKYWVNTLSSSPLLGNADYVAGQISDLADKLEHAESQLAHSRIAPFIAPQQRKKEEESQLAKITRDSAKITVEQVHGLMSQVIKDILFNSVRQSNKPQTESSGPEPMVES</sequence>
<comment type="similarity">
    <text evidence="4">Belongs to the peptidase M67A family. CSN5 subfamily.</text>
</comment>
<evidence type="ECO:0000256" key="10">
    <source>
        <dbReference type="ARBA" id="ARBA00022801"/>
    </source>
</evidence>
<evidence type="ECO:0000256" key="4">
    <source>
        <dbReference type="ARBA" id="ARBA00006008"/>
    </source>
</evidence>
<dbReference type="Pfam" id="PF01398">
    <property type="entry name" value="JAB"/>
    <property type="match status" value="1"/>
</dbReference>
<dbReference type="AlphaFoldDB" id="A0AAD8I8G9"/>
<evidence type="ECO:0000313" key="16">
    <source>
        <dbReference type="Proteomes" id="UP001237642"/>
    </source>
</evidence>
<dbReference type="Gene3D" id="3.40.140.10">
    <property type="entry name" value="Cytidine Deaminase, domain 2"/>
    <property type="match status" value="2"/>
</dbReference>
<proteinExistence type="inferred from homology"/>
<dbReference type="GO" id="GO:0010387">
    <property type="term" value="P:COP9 signalosome assembly"/>
    <property type="evidence" value="ECO:0007669"/>
    <property type="project" value="UniProtKB-ARBA"/>
</dbReference>
<evidence type="ECO:0000256" key="9">
    <source>
        <dbReference type="ARBA" id="ARBA00022790"/>
    </source>
</evidence>
<dbReference type="SUPFAM" id="SSF102712">
    <property type="entry name" value="JAB1/MPN domain"/>
    <property type="match status" value="1"/>
</dbReference>
<evidence type="ECO:0000256" key="11">
    <source>
        <dbReference type="ARBA" id="ARBA00022833"/>
    </source>
</evidence>
<evidence type="ECO:0000313" key="15">
    <source>
        <dbReference type="EMBL" id="KAK1379375.1"/>
    </source>
</evidence>
<evidence type="ECO:0000256" key="1">
    <source>
        <dbReference type="ARBA" id="ARBA00001968"/>
    </source>
</evidence>
<reference evidence="15" key="2">
    <citation type="submission" date="2023-05" db="EMBL/GenBank/DDBJ databases">
        <authorList>
            <person name="Schelkunov M.I."/>
        </authorList>
    </citation>
    <scope>NUCLEOTIDE SEQUENCE</scope>
    <source>
        <strain evidence="15">Hsosn_3</strain>
        <tissue evidence="15">Leaf</tissue>
    </source>
</reference>
<gene>
    <name evidence="15" type="ORF">POM88_026119</name>
</gene>
<dbReference type="Pfam" id="PF18323">
    <property type="entry name" value="CSN5_C"/>
    <property type="match status" value="1"/>
</dbReference>
<evidence type="ECO:0000256" key="5">
    <source>
        <dbReference type="ARBA" id="ARBA00014880"/>
    </source>
</evidence>
<evidence type="ECO:0000256" key="8">
    <source>
        <dbReference type="ARBA" id="ARBA00022723"/>
    </source>
</evidence>
<accession>A0AAD8I8G9</accession>
<organism evidence="15 16">
    <name type="scientific">Heracleum sosnowskyi</name>
    <dbReference type="NCBI Taxonomy" id="360622"/>
    <lineage>
        <taxon>Eukaryota</taxon>
        <taxon>Viridiplantae</taxon>
        <taxon>Streptophyta</taxon>
        <taxon>Embryophyta</taxon>
        <taxon>Tracheophyta</taxon>
        <taxon>Spermatophyta</taxon>
        <taxon>Magnoliopsida</taxon>
        <taxon>eudicotyledons</taxon>
        <taxon>Gunneridae</taxon>
        <taxon>Pentapetalae</taxon>
        <taxon>asterids</taxon>
        <taxon>campanulids</taxon>
        <taxon>Apiales</taxon>
        <taxon>Apiaceae</taxon>
        <taxon>Apioideae</taxon>
        <taxon>apioid superclade</taxon>
        <taxon>Tordylieae</taxon>
        <taxon>Tordyliinae</taxon>
        <taxon>Heracleum</taxon>
    </lineage>
</organism>
<dbReference type="Proteomes" id="UP001237642">
    <property type="component" value="Unassembled WGS sequence"/>
</dbReference>
<evidence type="ECO:0000256" key="12">
    <source>
        <dbReference type="ARBA" id="ARBA00023049"/>
    </source>
</evidence>
<keyword evidence="10" id="KW-0378">Hydrolase</keyword>
<comment type="caution">
    <text evidence="15">The sequence shown here is derived from an EMBL/GenBank/DDBJ whole genome shotgun (WGS) entry which is preliminary data.</text>
</comment>
<dbReference type="GO" id="GO:0006508">
    <property type="term" value="P:proteolysis"/>
    <property type="evidence" value="ECO:0007669"/>
    <property type="project" value="UniProtKB-KW"/>
</dbReference>
<keyword evidence="9" id="KW-0736">Signalosome</keyword>
<evidence type="ECO:0000256" key="7">
    <source>
        <dbReference type="ARBA" id="ARBA00022670"/>
    </source>
</evidence>
<dbReference type="PROSITE" id="PS50249">
    <property type="entry name" value="MPN"/>
    <property type="match status" value="1"/>
</dbReference>
<evidence type="ECO:0000259" key="14">
    <source>
        <dbReference type="PROSITE" id="PS50249"/>
    </source>
</evidence>
<comment type="subcellular location">
    <subcellularLocation>
        <location evidence="3">Cytoplasm</location>
    </subcellularLocation>
    <subcellularLocation>
        <location evidence="2">Nucleus</location>
    </subcellularLocation>
</comment>
<reference evidence="15" key="1">
    <citation type="submission" date="2023-02" db="EMBL/GenBank/DDBJ databases">
        <title>Genome of toxic invasive species Heracleum sosnowskyi carries increased number of genes despite the absence of recent whole-genome duplications.</title>
        <authorList>
            <person name="Schelkunov M."/>
            <person name="Shtratnikova V."/>
            <person name="Makarenko M."/>
            <person name="Klepikova A."/>
            <person name="Omelchenko D."/>
            <person name="Novikova G."/>
            <person name="Obukhova E."/>
            <person name="Bogdanov V."/>
            <person name="Penin A."/>
            <person name="Logacheva M."/>
        </authorList>
    </citation>
    <scope>NUCLEOTIDE SEQUENCE</scope>
    <source>
        <strain evidence="15">Hsosn_3</strain>
        <tissue evidence="15">Leaf</tissue>
    </source>
</reference>
<comment type="cofactor">
    <cofactor evidence="1">
        <name>a divalent metal cation</name>
        <dbReference type="ChEBI" id="CHEBI:60240"/>
    </cofactor>
</comment>
<dbReference type="GO" id="GO:0008180">
    <property type="term" value="C:COP9 signalosome"/>
    <property type="evidence" value="ECO:0007669"/>
    <property type="project" value="UniProtKB-KW"/>
</dbReference>
<dbReference type="InterPro" id="IPR050242">
    <property type="entry name" value="JAMM_MPN+_peptidase_M67A"/>
</dbReference>
<keyword evidence="7" id="KW-0645">Protease</keyword>
<dbReference type="PANTHER" id="PTHR10410">
    <property type="entry name" value="EUKARYOTIC TRANSLATION INITIATION FACTOR 3 -RELATED"/>
    <property type="match status" value="1"/>
</dbReference>
<dbReference type="GO" id="GO:0005737">
    <property type="term" value="C:cytoplasm"/>
    <property type="evidence" value="ECO:0007669"/>
    <property type="project" value="UniProtKB-SubCell"/>
</dbReference>
<dbReference type="GO" id="GO:0008237">
    <property type="term" value="F:metallopeptidase activity"/>
    <property type="evidence" value="ECO:0007669"/>
    <property type="project" value="UniProtKB-KW"/>
</dbReference>
<feature type="domain" description="MPN" evidence="14">
    <location>
        <begin position="62"/>
        <end position="203"/>
    </location>
</feature>
<evidence type="ECO:0000256" key="2">
    <source>
        <dbReference type="ARBA" id="ARBA00004123"/>
    </source>
</evidence>
<evidence type="ECO:0000256" key="13">
    <source>
        <dbReference type="ARBA" id="ARBA00023242"/>
    </source>
</evidence>
<dbReference type="FunFam" id="3.40.140.10:FF:000203">
    <property type="entry name" value="COP9 signalosome complex subunit 5"/>
    <property type="match status" value="1"/>
</dbReference>
<keyword evidence="8" id="KW-0479">Metal-binding</keyword>
<dbReference type="GO" id="GO:0046872">
    <property type="term" value="F:metal ion binding"/>
    <property type="evidence" value="ECO:0007669"/>
    <property type="project" value="UniProtKB-KW"/>
</dbReference>
<keyword evidence="6" id="KW-0963">Cytoplasm</keyword>
<dbReference type="CDD" id="cd08069">
    <property type="entry name" value="MPN_RPN11_CSN5"/>
    <property type="match status" value="1"/>
</dbReference>
<dbReference type="InterPro" id="IPR000555">
    <property type="entry name" value="JAMM/MPN+_dom"/>
</dbReference>
<keyword evidence="16" id="KW-1185">Reference proteome</keyword>
<dbReference type="EMBL" id="JAUIZM010000006">
    <property type="protein sequence ID" value="KAK1379375.1"/>
    <property type="molecule type" value="Genomic_DNA"/>
</dbReference>
<name>A0AAD8I8G9_9APIA</name>
<protein>
    <recommendedName>
        <fullName evidence="5">COP9 signalosome complex subunit 5</fullName>
    </recommendedName>
</protein>
<keyword evidence="11" id="KW-0862">Zinc</keyword>
<dbReference type="GO" id="GO:0010100">
    <property type="term" value="P:negative regulation of photomorphogenesis"/>
    <property type="evidence" value="ECO:0007669"/>
    <property type="project" value="UniProtKB-ARBA"/>
</dbReference>
<dbReference type="InterPro" id="IPR037518">
    <property type="entry name" value="MPN"/>
</dbReference>
<keyword evidence="13" id="KW-0539">Nucleus</keyword>
<dbReference type="GO" id="GO:0010971">
    <property type="term" value="P:positive regulation of G2/M transition of mitotic cell cycle"/>
    <property type="evidence" value="ECO:0007669"/>
    <property type="project" value="UniProtKB-ARBA"/>
</dbReference>
<dbReference type="InterPro" id="IPR040961">
    <property type="entry name" value="CSN5_C"/>
</dbReference>
<evidence type="ECO:0000256" key="3">
    <source>
        <dbReference type="ARBA" id="ARBA00004496"/>
    </source>
</evidence>